<dbReference type="CDD" id="cd14733">
    <property type="entry name" value="BACK"/>
    <property type="match status" value="1"/>
</dbReference>
<dbReference type="SMART" id="SM00875">
    <property type="entry name" value="BACK"/>
    <property type="match status" value="1"/>
</dbReference>
<feature type="domain" description="BACK" evidence="1">
    <location>
        <begin position="31"/>
        <end position="152"/>
    </location>
</feature>
<evidence type="ECO:0000259" key="1">
    <source>
        <dbReference type="SMART" id="SM00875"/>
    </source>
</evidence>
<evidence type="ECO:0000313" key="3">
    <source>
        <dbReference type="WBParaSite" id="PSU_v2.g12660.t1"/>
    </source>
</evidence>
<dbReference type="Gene3D" id="1.25.40.420">
    <property type="match status" value="1"/>
</dbReference>
<keyword evidence="2" id="KW-1185">Reference proteome</keyword>
<proteinExistence type="predicted"/>
<dbReference type="AlphaFoldDB" id="A0A914XXI3"/>
<name>A0A914XXI3_9BILA</name>
<dbReference type="Proteomes" id="UP000887577">
    <property type="component" value="Unplaced"/>
</dbReference>
<organism evidence="2 3">
    <name type="scientific">Panagrolaimus superbus</name>
    <dbReference type="NCBI Taxonomy" id="310955"/>
    <lineage>
        <taxon>Eukaryota</taxon>
        <taxon>Metazoa</taxon>
        <taxon>Ecdysozoa</taxon>
        <taxon>Nematoda</taxon>
        <taxon>Chromadorea</taxon>
        <taxon>Rhabditida</taxon>
        <taxon>Tylenchina</taxon>
        <taxon>Panagrolaimomorpha</taxon>
        <taxon>Panagrolaimoidea</taxon>
        <taxon>Panagrolaimidae</taxon>
        <taxon>Panagrolaimus</taxon>
    </lineage>
</organism>
<dbReference type="InterPro" id="IPR011705">
    <property type="entry name" value="BACK"/>
</dbReference>
<sequence>MVDIAEFYNVKVFKKACEDYLLKTEWNLINVFPMLDLAFKYSLEDLKKSLLDFVSKNLSVFLKCDKFQDLSHSIVYDIIKSNENTVRQEELFEMVFKRAEKQALEKQKSDKNLNEAIICFLPFEMMKEELSVFLQFIKFHMMNHEFIMTFVGKIFISFKSYHNSIFSKQLFSIFW</sequence>
<dbReference type="WBParaSite" id="PSU_v2.g12660.t1">
    <property type="protein sequence ID" value="PSU_v2.g12660.t1"/>
    <property type="gene ID" value="PSU_v2.g12660"/>
</dbReference>
<evidence type="ECO:0000313" key="2">
    <source>
        <dbReference type="Proteomes" id="UP000887577"/>
    </source>
</evidence>
<reference evidence="3" key="1">
    <citation type="submission" date="2022-11" db="UniProtKB">
        <authorList>
            <consortium name="WormBaseParasite"/>
        </authorList>
    </citation>
    <scope>IDENTIFICATION</scope>
</reference>
<protein>
    <submittedName>
        <fullName evidence="3">BACK domain-containing protein</fullName>
    </submittedName>
</protein>
<accession>A0A914XXI3</accession>
<dbReference type="Pfam" id="PF07707">
    <property type="entry name" value="BACK"/>
    <property type="match status" value="1"/>
</dbReference>